<evidence type="ECO:0000313" key="5">
    <source>
        <dbReference type="EMBL" id="MBW2942168.1"/>
    </source>
</evidence>
<dbReference type="InterPro" id="IPR047930">
    <property type="entry name" value="Transpos_IS6"/>
</dbReference>
<evidence type="ECO:0000256" key="1">
    <source>
        <dbReference type="ARBA" id="ARBA00022578"/>
    </source>
</evidence>
<dbReference type="Proteomes" id="UP001166291">
    <property type="component" value="Unassembled WGS sequence"/>
</dbReference>
<dbReference type="Pfam" id="PF13610">
    <property type="entry name" value="DDE_Tnp_IS240"/>
    <property type="match status" value="1"/>
</dbReference>
<evidence type="ECO:0000259" key="4">
    <source>
        <dbReference type="Pfam" id="PF13610"/>
    </source>
</evidence>
<reference evidence="5" key="1">
    <citation type="submission" date="2021-07" db="EMBL/GenBank/DDBJ databases">
        <title>Zhongshania sp. CAU 1632 isolated from seawater.</title>
        <authorList>
            <person name="Kim W."/>
        </authorList>
    </citation>
    <scope>NUCLEOTIDE SEQUENCE</scope>
    <source>
        <strain evidence="5">CAU 1632</strain>
    </source>
</reference>
<dbReference type="InterPro" id="IPR032874">
    <property type="entry name" value="DDE_dom"/>
</dbReference>
<dbReference type="EMBL" id="JAHWDQ010000004">
    <property type="protein sequence ID" value="MBW2942168.1"/>
    <property type="molecule type" value="Genomic_DNA"/>
</dbReference>
<evidence type="ECO:0000313" key="6">
    <source>
        <dbReference type="Proteomes" id="UP001166291"/>
    </source>
</evidence>
<gene>
    <name evidence="5" type="ORF">KXJ70_15335</name>
</gene>
<comment type="caution">
    <text evidence="5">The sequence shown here is derived from an EMBL/GenBank/DDBJ whole genome shotgun (WGS) entry which is preliminary data.</text>
</comment>
<evidence type="ECO:0000256" key="3">
    <source>
        <dbReference type="ARBA" id="ARBA00023172"/>
    </source>
</evidence>
<dbReference type="RefSeq" id="WP_219044405.1">
    <property type="nucleotide sequence ID" value="NZ_JAHWDQ010000004.1"/>
</dbReference>
<name>A0ABS6VV11_9GAMM</name>
<keyword evidence="1" id="KW-0815">Transposition</keyword>
<dbReference type="InterPro" id="IPR052183">
    <property type="entry name" value="IS_Transposase"/>
</dbReference>
<accession>A0ABS6VV11</accession>
<dbReference type="PANTHER" id="PTHR35528:SF3">
    <property type="entry name" value="BLL1675 PROTEIN"/>
    <property type="match status" value="1"/>
</dbReference>
<sequence length="230" mass="26870">MITFKGRHAPKCIILQCVRWYCAYSLIYRNIEEMMAERGMKVDHSTLNRWVVYYASKLEKTFHQKKKRPGSRWRLDETYIKVRGEWRYYNRTVDRQGNTVDFLLTAKRDTKAAARFLNKFISRNGQPSMINIDKSGANKAGINRFNQENHRRVKIRQCKYLNNVVAQVVRQSDHRRIKRITRSMLGFKSFHCAQSTLAGIELVAMLKKGQMKKNLAGALTPTAQFYALAA</sequence>
<protein>
    <submittedName>
        <fullName evidence="5">IS6 family transposase</fullName>
    </submittedName>
</protein>
<keyword evidence="3" id="KW-0233">DNA recombination</keyword>
<keyword evidence="2" id="KW-0238">DNA-binding</keyword>
<dbReference type="PANTHER" id="PTHR35528">
    <property type="entry name" value="BLL1675 PROTEIN"/>
    <property type="match status" value="1"/>
</dbReference>
<organism evidence="5 6">
    <name type="scientific">Zhongshania aquimaris</name>
    <dbReference type="NCBI Taxonomy" id="2857107"/>
    <lineage>
        <taxon>Bacteria</taxon>
        <taxon>Pseudomonadati</taxon>
        <taxon>Pseudomonadota</taxon>
        <taxon>Gammaproteobacteria</taxon>
        <taxon>Cellvibrionales</taxon>
        <taxon>Spongiibacteraceae</taxon>
        <taxon>Zhongshania</taxon>
    </lineage>
</organism>
<keyword evidence="6" id="KW-1185">Reference proteome</keyword>
<proteinExistence type="predicted"/>
<evidence type="ECO:0000256" key="2">
    <source>
        <dbReference type="ARBA" id="ARBA00023125"/>
    </source>
</evidence>
<feature type="domain" description="DDE" evidence="4">
    <location>
        <begin position="71"/>
        <end position="210"/>
    </location>
</feature>
<dbReference type="NCBIfam" id="NF033587">
    <property type="entry name" value="transpos_IS6"/>
    <property type="match status" value="1"/>
</dbReference>